<dbReference type="GeneID" id="96777535"/>
<keyword evidence="4 6" id="KW-0472">Membrane</keyword>
<evidence type="ECO:0000256" key="4">
    <source>
        <dbReference type="ARBA" id="ARBA00023136"/>
    </source>
</evidence>
<comment type="similarity">
    <text evidence="5">Belongs to the FNT transporter (TC 1.A.16) family.</text>
</comment>
<comment type="caution">
    <text evidence="7">The sequence shown here is derived from an EMBL/GenBank/DDBJ whole genome shotgun (WGS) entry which is preliminary data.</text>
</comment>
<keyword evidence="2 6" id="KW-0812">Transmembrane</keyword>
<evidence type="ECO:0000313" key="8">
    <source>
        <dbReference type="Proteomes" id="UP000433181"/>
    </source>
</evidence>
<dbReference type="InterPro" id="IPR000292">
    <property type="entry name" value="For/NO2_transpt"/>
</dbReference>
<feature type="transmembrane region" description="Helical" evidence="6">
    <location>
        <begin position="190"/>
        <end position="212"/>
    </location>
</feature>
<dbReference type="AlphaFoldDB" id="A0A6I2UFS3"/>
<dbReference type="InterPro" id="IPR023271">
    <property type="entry name" value="Aquaporin-like"/>
</dbReference>
<feature type="transmembrane region" description="Helical" evidence="6">
    <location>
        <begin position="156"/>
        <end position="178"/>
    </location>
</feature>
<dbReference type="GO" id="GO:0015707">
    <property type="term" value="P:nitrite transport"/>
    <property type="evidence" value="ECO:0007669"/>
    <property type="project" value="TreeGrafter"/>
</dbReference>
<keyword evidence="8" id="KW-1185">Reference proteome</keyword>
<feature type="transmembrane region" description="Helical" evidence="6">
    <location>
        <begin position="6"/>
        <end position="27"/>
    </location>
</feature>
<protein>
    <submittedName>
        <fullName evidence="7">Formate/nitrite transporter family protein</fullName>
    </submittedName>
</protein>
<dbReference type="Gene3D" id="1.20.1080.10">
    <property type="entry name" value="Glycerol uptake facilitator protein"/>
    <property type="match status" value="1"/>
</dbReference>
<evidence type="ECO:0000256" key="5">
    <source>
        <dbReference type="ARBA" id="ARBA00049660"/>
    </source>
</evidence>
<name>A0A6I2UFS3_9FIRM</name>
<feature type="transmembrane region" description="Helical" evidence="6">
    <location>
        <begin position="71"/>
        <end position="93"/>
    </location>
</feature>
<dbReference type="Pfam" id="PF01226">
    <property type="entry name" value="Form_Nir_trans"/>
    <property type="match status" value="1"/>
</dbReference>
<evidence type="ECO:0000313" key="7">
    <source>
        <dbReference type="EMBL" id="MSU07626.1"/>
    </source>
</evidence>
<dbReference type="PANTHER" id="PTHR30520">
    <property type="entry name" value="FORMATE TRANSPORTER-RELATED"/>
    <property type="match status" value="1"/>
</dbReference>
<dbReference type="PANTHER" id="PTHR30520:SF6">
    <property type="entry name" value="FORMATE_NITRATE FAMILY TRANSPORTER (EUROFUNG)"/>
    <property type="match status" value="1"/>
</dbReference>
<reference evidence="7 8" key="1">
    <citation type="submission" date="2019-08" db="EMBL/GenBank/DDBJ databases">
        <title>In-depth cultivation of the pig gut microbiome towards novel bacterial diversity and tailored functional studies.</title>
        <authorList>
            <person name="Wylensek D."/>
            <person name="Hitch T.C.A."/>
            <person name="Clavel T."/>
        </authorList>
    </citation>
    <scope>NUCLEOTIDE SEQUENCE [LARGE SCALE GENOMIC DNA]</scope>
    <source>
        <strain evidence="7 8">WCA-693-APC-5D-A</strain>
    </source>
</reference>
<dbReference type="EMBL" id="VUNR01000002">
    <property type="protein sequence ID" value="MSU07626.1"/>
    <property type="molecule type" value="Genomic_DNA"/>
</dbReference>
<dbReference type="Proteomes" id="UP000433181">
    <property type="component" value="Unassembled WGS sequence"/>
</dbReference>
<evidence type="ECO:0000256" key="6">
    <source>
        <dbReference type="SAM" id="Phobius"/>
    </source>
</evidence>
<feature type="transmembrane region" description="Helical" evidence="6">
    <location>
        <begin position="39"/>
        <end position="59"/>
    </location>
</feature>
<dbReference type="RefSeq" id="WP_154405348.1">
    <property type="nucleotide sequence ID" value="NZ_JBGVFM010000087.1"/>
</dbReference>
<keyword evidence="3 6" id="KW-1133">Transmembrane helix</keyword>
<proteinExistence type="inferred from homology"/>
<feature type="transmembrane region" description="Helical" evidence="6">
    <location>
        <begin position="125"/>
        <end position="144"/>
    </location>
</feature>
<dbReference type="GO" id="GO:0005886">
    <property type="term" value="C:plasma membrane"/>
    <property type="evidence" value="ECO:0007669"/>
    <property type="project" value="TreeGrafter"/>
</dbReference>
<gene>
    <name evidence="7" type="ORF">FYJ84_01265</name>
</gene>
<sequence length="216" mass="22920">MVKENGRLFVSSVLAGMCIAMGGTVFLRLKDAFPGGNVVGALLFTVGLFVVCTRGYALFTGKACYIFDNPPAYLGKLLLIWLGNLAGTGFFALMERLTAICGTKGIDAVAAGLVAAKIANTGVSLVILGAVCNIFIFIAVNGYAKNPHELGKYLALFLGVSCFILCGSEHSVADMYYWWVSGCMLAEPGTAFICLLYISLGNILGGVLFPVLERYI</sequence>
<evidence type="ECO:0000256" key="2">
    <source>
        <dbReference type="ARBA" id="ARBA00022692"/>
    </source>
</evidence>
<evidence type="ECO:0000256" key="3">
    <source>
        <dbReference type="ARBA" id="ARBA00022989"/>
    </source>
</evidence>
<accession>A0A6I2UFS3</accession>
<comment type="subcellular location">
    <subcellularLocation>
        <location evidence="1">Membrane</location>
        <topology evidence="1">Multi-pass membrane protein</topology>
    </subcellularLocation>
</comment>
<dbReference type="GO" id="GO:0015513">
    <property type="term" value="F:high-affinity secondary active nitrite transmembrane transporter activity"/>
    <property type="evidence" value="ECO:0007669"/>
    <property type="project" value="TreeGrafter"/>
</dbReference>
<evidence type="ECO:0000256" key="1">
    <source>
        <dbReference type="ARBA" id="ARBA00004141"/>
    </source>
</evidence>
<organism evidence="7 8">
    <name type="scientific">Anaerovibrio slackiae</name>
    <dbReference type="NCBI Taxonomy" id="2652309"/>
    <lineage>
        <taxon>Bacteria</taxon>
        <taxon>Bacillati</taxon>
        <taxon>Bacillota</taxon>
        <taxon>Negativicutes</taxon>
        <taxon>Selenomonadales</taxon>
        <taxon>Selenomonadaceae</taxon>
        <taxon>Anaerovibrio</taxon>
    </lineage>
</organism>